<dbReference type="PANTHER" id="PTHR43124">
    <property type="entry name" value="PURINE EFFLUX PUMP PBUE"/>
    <property type="match status" value="1"/>
</dbReference>
<dbReference type="AlphaFoldDB" id="A0A7W9IBM3"/>
<dbReference type="SUPFAM" id="SSF103473">
    <property type="entry name" value="MFS general substrate transporter"/>
    <property type="match status" value="1"/>
</dbReference>
<feature type="transmembrane region" description="Helical" evidence="6">
    <location>
        <begin position="107"/>
        <end position="129"/>
    </location>
</feature>
<evidence type="ECO:0000256" key="3">
    <source>
        <dbReference type="ARBA" id="ARBA00022692"/>
    </source>
</evidence>
<evidence type="ECO:0000256" key="5">
    <source>
        <dbReference type="ARBA" id="ARBA00023136"/>
    </source>
</evidence>
<dbReference type="GO" id="GO:0005886">
    <property type="term" value="C:plasma membrane"/>
    <property type="evidence" value="ECO:0007669"/>
    <property type="project" value="UniProtKB-SubCell"/>
</dbReference>
<comment type="subcellular location">
    <subcellularLocation>
        <location evidence="1">Cell membrane</location>
        <topology evidence="1">Multi-pass membrane protein</topology>
    </subcellularLocation>
</comment>
<protein>
    <submittedName>
        <fullName evidence="8">MFS family permease</fullName>
    </submittedName>
</protein>
<evidence type="ECO:0000313" key="9">
    <source>
        <dbReference type="Proteomes" id="UP000540685"/>
    </source>
</evidence>
<gene>
    <name evidence="8" type="ORF">F4562_000328</name>
</gene>
<keyword evidence="5 6" id="KW-0472">Membrane</keyword>
<accession>A0A7W9IBM3</accession>
<dbReference type="InterPro" id="IPR036259">
    <property type="entry name" value="MFS_trans_sf"/>
</dbReference>
<dbReference type="Proteomes" id="UP000540685">
    <property type="component" value="Unassembled WGS sequence"/>
</dbReference>
<dbReference type="EMBL" id="JACHMP010000001">
    <property type="protein sequence ID" value="MBB5817266.1"/>
    <property type="molecule type" value="Genomic_DNA"/>
</dbReference>
<feature type="transmembrane region" description="Helical" evidence="6">
    <location>
        <begin position="172"/>
        <end position="195"/>
    </location>
</feature>
<dbReference type="PROSITE" id="PS50850">
    <property type="entry name" value="MFS"/>
    <property type="match status" value="1"/>
</dbReference>
<feature type="domain" description="Major facilitator superfamily (MFS) profile" evidence="7">
    <location>
        <begin position="14"/>
        <end position="388"/>
    </location>
</feature>
<feature type="transmembrane region" description="Helical" evidence="6">
    <location>
        <begin position="141"/>
        <end position="160"/>
    </location>
</feature>
<feature type="transmembrane region" description="Helical" evidence="6">
    <location>
        <begin position="207"/>
        <end position="231"/>
    </location>
</feature>
<dbReference type="InterPro" id="IPR020846">
    <property type="entry name" value="MFS_dom"/>
</dbReference>
<reference evidence="8 9" key="1">
    <citation type="submission" date="2020-08" db="EMBL/GenBank/DDBJ databases">
        <title>Sequencing the genomes of 1000 actinobacteria strains.</title>
        <authorList>
            <person name="Klenk H.-P."/>
        </authorList>
    </citation>
    <scope>NUCLEOTIDE SEQUENCE [LARGE SCALE GENOMIC DNA]</scope>
    <source>
        <strain evidence="8 9">DSM 46887</strain>
    </source>
</reference>
<dbReference type="Gene3D" id="1.20.1250.20">
    <property type="entry name" value="MFS general substrate transporter like domains"/>
    <property type="match status" value="1"/>
</dbReference>
<keyword evidence="4 6" id="KW-1133">Transmembrane helix</keyword>
<proteinExistence type="predicted"/>
<evidence type="ECO:0000256" key="6">
    <source>
        <dbReference type="SAM" id="Phobius"/>
    </source>
</evidence>
<evidence type="ECO:0000256" key="1">
    <source>
        <dbReference type="ARBA" id="ARBA00004651"/>
    </source>
</evidence>
<dbReference type="PANTHER" id="PTHR43124:SF3">
    <property type="entry name" value="CHLORAMPHENICOL EFFLUX PUMP RV0191"/>
    <property type="match status" value="1"/>
</dbReference>
<name>A0A7W9IBM3_9ACTN</name>
<feature type="transmembrane region" description="Helical" evidence="6">
    <location>
        <begin position="243"/>
        <end position="263"/>
    </location>
</feature>
<evidence type="ECO:0000256" key="2">
    <source>
        <dbReference type="ARBA" id="ARBA00022475"/>
    </source>
</evidence>
<dbReference type="GO" id="GO:0022857">
    <property type="term" value="F:transmembrane transporter activity"/>
    <property type="evidence" value="ECO:0007669"/>
    <property type="project" value="InterPro"/>
</dbReference>
<feature type="transmembrane region" description="Helical" evidence="6">
    <location>
        <begin position="362"/>
        <end position="384"/>
    </location>
</feature>
<feature type="transmembrane region" description="Helical" evidence="6">
    <location>
        <begin position="296"/>
        <end position="320"/>
    </location>
</feature>
<feature type="transmembrane region" description="Helical" evidence="6">
    <location>
        <begin position="12"/>
        <end position="31"/>
    </location>
</feature>
<comment type="caution">
    <text evidence="8">The sequence shown here is derived from an EMBL/GenBank/DDBJ whole genome shotgun (WGS) entry which is preliminary data.</text>
</comment>
<dbReference type="InterPro" id="IPR050189">
    <property type="entry name" value="MFS_Efflux_Transporters"/>
</dbReference>
<dbReference type="Pfam" id="PF07690">
    <property type="entry name" value="MFS_1"/>
    <property type="match status" value="1"/>
</dbReference>
<evidence type="ECO:0000259" key="7">
    <source>
        <dbReference type="PROSITE" id="PS50850"/>
    </source>
</evidence>
<dbReference type="InterPro" id="IPR011701">
    <property type="entry name" value="MFS"/>
</dbReference>
<organism evidence="8 9">
    <name type="scientific">Streptosporangium becharense</name>
    <dbReference type="NCBI Taxonomy" id="1816182"/>
    <lineage>
        <taxon>Bacteria</taxon>
        <taxon>Bacillati</taxon>
        <taxon>Actinomycetota</taxon>
        <taxon>Actinomycetes</taxon>
        <taxon>Streptosporangiales</taxon>
        <taxon>Streptosporangiaceae</taxon>
        <taxon>Streptosporangium</taxon>
    </lineage>
</organism>
<keyword evidence="2" id="KW-1003">Cell membrane</keyword>
<keyword evidence="9" id="KW-1185">Reference proteome</keyword>
<evidence type="ECO:0000313" key="8">
    <source>
        <dbReference type="EMBL" id="MBB5817266.1"/>
    </source>
</evidence>
<evidence type="ECO:0000256" key="4">
    <source>
        <dbReference type="ARBA" id="ARBA00022989"/>
    </source>
</evidence>
<sequence>MSPPVTSRQAGFPQLVLLLVGSCMPVLGAVLLSPVLPRMSQHFATTPGADVLVPVILTIPALFIALGAPFAGAIADRFDRKRLLIVTMVAYSIFGTAPLYLDSIQAILISRMLVGICEAAIMTCCTTLIADYWSGPRRIRYLGLQTLVTTIAATVFFALGGLLGADGWRTPFWLYGAAALAAIPMGIFLWQPAVARHETRQPWPWRIMAVPSLVTVGGGVVFYTLIVQLAFVLDGVGVTDTAAIGGITALMSLATAAGAGLFAKVATHGAKVLLVVEFVLSGLGLLLIFATEAVPVIVVGSVLTGFATGLLLPTLVTWAVNRLPFAQRGRGTGLWTAALFLGEFLSPLLVSALTAATGGLGTSLAIIGVATLVLAGLVATLLAVPTSPLNTVPAE</sequence>
<feature type="transmembrane region" description="Helical" evidence="6">
    <location>
        <begin position="51"/>
        <end position="71"/>
    </location>
</feature>
<dbReference type="RefSeq" id="WP_184546356.1">
    <property type="nucleotide sequence ID" value="NZ_JACHMP010000001.1"/>
</dbReference>
<feature type="transmembrane region" description="Helical" evidence="6">
    <location>
        <begin position="83"/>
        <end position="101"/>
    </location>
</feature>
<keyword evidence="3 6" id="KW-0812">Transmembrane</keyword>
<feature type="transmembrane region" description="Helical" evidence="6">
    <location>
        <begin position="272"/>
        <end position="290"/>
    </location>
</feature>
<feature type="transmembrane region" description="Helical" evidence="6">
    <location>
        <begin position="332"/>
        <end position="356"/>
    </location>
</feature>
<dbReference type="CDD" id="cd17473">
    <property type="entry name" value="MFS_arabinose_efflux_permease_like"/>
    <property type="match status" value="1"/>
</dbReference>